<dbReference type="PROSITE" id="PS50995">
    <property type="entry name" value="HTH_MARR_2"/>
    <property type="match status" value="1"/>
</dbReference>
<dbReference type="PANTHER" id="PTHR33164:SF101">
    <property type="entry name" value="TRANSCRIPTIONAL REPRESSOR MPRA"/>
    <property type="match status" value="1"/>
</dbReference>
<dbReference type="Gene3D" id="1.10.10.10">
    <property type="entry name" value="Winged helix-like DNA-binding domain superfamily/Winged helix DNA-binding domain"/>
    <property type="match status" value="1"/>
</dbReference>
<sequence length="151" mass="17635">MSIEKDILQIRKFRNEHHKCVVNLIFTHNWVTEQLKLVLEEEDLTLQQYNILRILRGSDSPLSTLQIRERMLDKMSDTSRIVDRLLLKKLALKSINKKDKRLVDVKISAKGIRLLQKLDQSAYTIDNVLQNVSETDARELNRLLDKVRGSA</sequence>
<dbReference type="OrthoDB" id="763883at2"/>
<dbReference type="GO" id="GO:0006950">
    <property type="term" value="P:response to stress"/>
    <property type="evidence" value="ECO:0007669"/>
    <property type="project" value="TreeGrafter"/>
</dbReference>
<dbReference type="InterPro" id="IPR036390">
    <property type="entry name" value="WH_DNA-bd_sf"/>
</dbReference>
<dbReference type="PANTHER" id="PTHR33164">
    <property type="entry name" value="TRANSCRIPTIONAL REGULATOR, MARR FAMILY"/>
    <property type="match status" value="1"/>
</dbReference>
<dbReference type="SMART" id="SM00347">
    <property type="entry name" value="HTH_MARR"/>
    <property type="match status" value="1"/>
</dbReference>
<keyword evidence="3" id="KW-1185">Reference proteome</keyword>
<proteinExistence type="predicted"/>
<dbReference type="InterPro" id="IPR000835">
    <property type="entry name" value="HTH_MarR-typ"/>
</dbReference>
<protein>
    <submittedName>
        <fullName evidence="2">MarR family transcriptional regulator</fullName>
    </submittedName>
</protein>
<dbReference type="AlphaFoldDB" id="A0A4Q1CJW7"/>
<dbReference type="InterPro" id="IPR039422">
    <property type="entry name" value="MarR/SlyA-like"/>
</dbReference>
<dbReference type="GO" id="GO:0003700">
    <property type="term" value="F:DNA-binding transcription factor activity"/>
    <property type="evidence" value="ECO:0007669"/>
    <property type="project" value="InterPro"/>
</dbReference>
<feature type="domain" description="HTH marR-type" evidence="1">
    <location>
        <begin position="1"/>
        <end position="149"/>
    </location>
</feature>
<evidence type="ECO:0000313" key="3">
    <source>
        <dbReference type="Proteomes" id="UP000290204"/>
    </source>
</evidence>
<comment type="caution">
    <text evidence="2">The sequence shown here is derived from an EMBL/GenBank/DDBJ whole genome shotgun (WGS) entry which is preliminary data.</text>
</comment>
<dbReference type="EMBL" id="SDHW01000002">
    <property type="protein sequence ID" value="RXK60981.1"/>
    <property type="molecule type" value="Genomic_DNA"/>
</dbReference>
<dbReference type="Proteomes" id="UP000290204">
    <property type="component" value="Unassembled WGS sequence"/>
</dbReference>
<evidence type="ECO:0000313" key="2">
    <source>
        <dbReference type="EMBL" id="RXK60981.1"/>
    </source>
</evidence>
<name>A0A4Q1CJW7_9BACT</name>
<reference evidence="2 3" key="1">
    <citation type="submission" date="2019-01" db="EMBL/GenBank/DDBJ databases">
        <title>Lacibacter sp. strain TTM-7.</title>
        <authorList>
            <person name="Chen W.-M."/>
        </authorList>
    </citation>
    <scope>NUCLEOTIDE SEQUENCE [LARGE SCALE GENOMIC DNA]</scope>
    <source>
        <strain evidence="2 3">TTM-7</strain>
    </source>
</reference>
<dbReference type="InterPro" id="IPR036388">
    <property type="entry name" value="WH-like_DNA-bd_sf"/>
</dbReference>
<gene>
    <name evidence="2" type="ORF">ESA94_11040</name>
</gene>
<dbReference type="RefSeq" id="WP_129130942.1">
    <property type="nucleotide sequence ID" value="NZ_SDHW01000002.1"/>
</dbReference>
<dbReference type="SUPFAM" id="SSF46785">
    <property type="entry name" value="Winged helix' DNA-binding domain"/>
    <property type="match status" value="1"/>
</dbReference>
<evidence type="ECO:0000259" key="1">
    <source>
        <dbReference type="PROSITE" id="PS50995"/>
    </source>
</evidence>
<accession>A0A4Q1CJW7</accession>
<organism evidence="2 3">
    <name type="scientific">Lacibacter luteus</name>
    <dbReference type="NCBI Taxonomy" id="2508719"/>
    <lineage>
        <taxon>Bacteria</taxon>
        <taxon>Pseudomonadati</taxon>
        <taxon>Bacteroidota</taxon>
        <taxon>Chitinophagia</taxon>
        <taxon>Chitinophagales</taxon>
        <taxon>Chitinophagaceae</taxon>
        <taxon>Lacibacter</taxon>
    </lineage>
</organism>